<evidence type="ECO:0000259" key="6">
    <source>
        <dbReference type="Pfam" id="PF18974"/>
    </source>
</evidence>
<accession>A0A1G9EQ38</accession>
<evidence type="ECO:0000313" key="8">
    <source>
        <dbReference type="Proteomes" id="UP000199053"/>
    </source>
</evidence>
<feature type="region of interest" description="Disordered" evidence="2">
    <location>
        <begin position="297"/>
        <end position="325"/>
    </location>
</feature>
<dbReference type="InterPro" id="IPR041459">
    <property type="entry name" value="MPTase-PolyVal"/>
</dbReference>
<evidence type="ECO:0000259" key="5">
    <source>
        <dbReference type="Pfam" id="PF18818"/>
    </source>
</evidence>
<feature type="domain" description="Polyvalent protein metallopeptidase" evidence="5">
    <location>
        <begin position="154"/>
        <end position="278"/>
    </location>
</feature>
<proteinExistence type="predicted"/>
<evidence type="ECO:0000313" key="7">
    <source>
        <dbReference type="EMBL" id="SDK78151.1"/>
    </source>
</evidence>
<evidence type="ECO:0000256" key="2">
    <source>
        <dbReference type="SAM" id="MobiDB-lite"/>
    </source>
</evidence>
<dbReference type="InterPro" id="IPR043764">
    <property type="entry name" value="DUF5710"/>
</dbReference>
<evidence type="ECO:0000259" key="4">
    <source>
        <dbReference type="Pfam" id="PF13362"/>
    </source>
</evidence>
<sequence>MTKAKKPYYQKFAEDIIEKLKEGTAPWQRPWKPGEYQPAFNPVSGTVYRGINQVMLGTDGLNDPRFMTYKQAESQGWQVSKGSKSRTIVFWQMSQINVVKDDKNKPVRDEEGKVLTEQVQLSKPILRFSNVFHASQIEGIPEWEGREISWNPDERAESILQNSGASITHDQRNRAFYGLSTDEIHLPPHAAFENSDRYYSTALHELGHWTGHESRLDREFGPFGSEIYAKEELRAEIASWMLSSELGLGHDPDQHLSYVENWVKVLEKDPFEIVRACQSADKIKNYTLDFEKERSMEKTKEQGMNMSAPDKAKIEQRESMSGIPKDGKTYLEVPFSKKEEIKKHGAKWDKDKKMWFAPKGNDLEKLSKWIPDSKTIAPQKENAKQEQNTDSTKNLATEKTYLNVPYKEKWQAKKLGARWDKSAKLWFAATGTDLEQLSKWMPKDKAIVPATNAEQEFAKAIQEAGLDLQGELPIMDGALHRLPVIDGKLNSKDGTYKGYLDGHPAGFIQNHKTGLKMNWKAEGHTLTDEQKAELKAQAAQTRLEREKAIKEQYANAATLSKDKWEGIIKPANKEHPYLSKKGVPGYGLKEDKFGNLVIPGKDVDGNIRTLQTISPNGKFFEKNAQKAGTFHIIDPENKLKNGSPILIAEGYATAASVHMATEHPVASAFDASNLEPVAKALHEKYPQSKIMLMADNDYHLMENVGVKKAEAAAKEVDGIVLIPKFSEQERSQKLTDFNDLHKSSGLDAVKKQLAGIMKVVKKSAIKKVEGRAMAM</sequence>
<dbReference type="RefSeq" id="WP_092159277.1">
    <property type="nucleotide sequence ID" value="NZ_FNGA01000002.1"/>
</dbReference>
<dbReference type="OrthoDB" id="9792687at2"/>
<name>A0A1G9EQ38_9BACT</name>
<dbReference type="Pfam" id="PF18974">
    <property type="entry name" value="DUF5710"/>
    <property type="match status" value="2"/>
</dbReference>
<dbReference type="AlphaFoldDB" id="A0A1G9EQ38"/>
<feature type="domain" description="N-terminal" evidence="3">
    <location>
        <begin position="7"/>
        <end position="132"/>
    </location>
</feature>
<dbReference type="Pfam" id="PF08401">
    <property type="entry name" value="ArdcN"/>
    <property type="match status" value="1"/>
</dbReference>
<dbReference type="Proteomes" id="UP000199053">
    <property type="component" value="Unassembled WGS sequence"/>
</dbReference>
<organism evidence="7 8">
    <name type="scientific">Maridesulfovibrio ferrireducens</name>
    <dbReference type="NCBI Taxonomy" id="246191"/>
    <lineage>
        <taxon>Bacteria</taxon>
        <taxon>Pseudomonadati</taxon>
        <taxon>Thermodesulfobacteriota</taxon>
        <taxon>Desulfovibrionia</taxon>
        <taxon>Desulfovibrionales</taxon>
        <taxon>Desulfovibrionaceae</taxon>
        <taxon>Maridesulfovibrio</taxon>
    </lineage>
</organism>
<dbReference type="InterPro" id="IPR013610">
    <property type="entry name" value="ArdC_N"/>
</dbReference>
<dbReference type="InterPro" id="IPR006171">
    <property type="entry name" value="TOPRIM_dom"/>
</dbReference>
<gene>
    <name evidence="7" type="ORF">SAMN05660337_1212</name>
</gene>
<evidence type="ECO:0000256" key="1">
    <source>
        <dbReference type="SAM" id="Coils"/>
    </source>
</evidence>
<dbReference type="GO" id="GO:0003697">
    <property type="term" value="F:single-stranded DNA binding"/>
    <property type="evidence" value="ECO:0007669"/>
    <property type="project" value="InterPro"/>
</dbReference>
<dbReference type="Pfam" id="PF18818">
    <property type="entry name" value="MPTase-PolyVal"/>
    <property type="match status" value="1"/>
</dbReference>
<feature type="domain" description="Toprim" evidence="4">
    <location>
        <begin position="645"/>
        <end position="745"/>
    </location>
</feature>
<keyword evidence="1" id="KW-0175">Coiled coil</keyword>
<feature type="domain" description="DUF5710" evidence="6">
    <location>
        <begin position="399"/>
        <end position="442"/>
    </location>
</feature>
<protein>
    <submittedName>
        <fullName evidence="7">Antirestriction protein ArdC</fullName>
    </submittedName>
</protein>
<dbReference type="InterPro" id="IPR034154">
    <property type="entry name" value="TOPRIM_DnaG/twinkle"/>
</dbReference>
<reference evidence="8" key="1">
    <citation type="submission" date="2016-10" db="EMBL/GenBank/DDBJ databases">
        <authorList>
            <person name="Varghese N."/>
            <person name="Submissions S."/>
        </authorList>
    </citation>
    <scope>NUCLEOTIDE SEQUENCE [LARGE SCALE GENOMIC DNA]</scope>
    <source>
        <strain evidence="8">DSM 16995</strain>
    </source>
</reference>
<dbReference type="STRING" id="246191.SAMN05660337_1212"/>
<feature type="domain" description="DUF5710" evidence="6">
    <location>
        <begin position="328"/>
        <end position="371"/>
    </location>
</feature>
<keyword evidence="8" id="KW-1185">Reference proteome</keyword>
<dbReference type="Pfam" id="PF13362">
    <property type="entry name" value="Toprim_3"/>
    <property type="match status" value="1"/>
</dbReference>
<dbReference type="EMBL" id="FNGA01000002">
    <property type="protein sequence ID" value="SDK78151.1"/>
    <property type="molecule type" value="Genomic_DNA"/>
</dbReference>
<evidence type="ECO:0000259" key="3">
    <source>
        <dbReference type="Pfam" id="PF08401"/>
    </source>
</evidence>
<feature type="coiled-coil region" evidence="1">
    <location>
        <begin position="529"/>
        <end position="556"/>
    </location>
</feature>
<dbReference type="CDD" id="cd01029">
    <property type="entry name" value="TOPRIM_primases"/>
    <property type="match status" value="1"/>
</dbReference>